<evidence type="ECO:0000313" key="2">
    <source>
        <dbReference type="Proteomes" id="UP001263246"/>
    </source>
</evidence>
<keyword evidence="2" id="KW-1185">Reference proteome</keyword>
<dbReference type="Proteomes" id="UP001263246">
    <property type="component" value="Unassembled WGS sequence"/>
</dbReference>
<protein>
    <submittedName>
        <fullName evidence="1">Uncharacterized protein</fullName>
    </submittedName>
</protein>
<reference evidence="1 2" key="1">
    <citation type="submission" date="2023-10" db="EMBL/GenBank/DDBJ databases">
        <title>Host Genetic Regulation of Human Gut Microbial Structural Variation.</title>
        <authorList>
            <person name="Harmsen H.J.M."/>
        </authorList>
    </citation>
    <scope>NUCLEOTIDE SEQUENCE [LARGE SCALE GENOMIC DNA]</scope>
    <source>
        <strain evidence="1 2">HTF-F</strain>
    </source>
</reference>
<gene>
    <name evidence="1" type="ORF">RX402_03475</name>
</gene>
<evidence type="ECO:0000313" key="1">
    <source>
        <dbReference type="EMBL" id="MDU8687813.1"/>
    </source>
</evidence>
<organism evidence="1 2">
    <name type="scientific">Faecalibacterium wellingii</name>
    <dbReference type="NCBI Taxonomy" id="2929491"/>
    <lineage>
        <taxon>Bacteria</taxon>
        <taxon>Bacillati</taxon>
        <taxon>Bacillota</taxon>
        <taxon>Clostridia</taxon>
        <taxon>Eubacteriales</taxon>
        <taxon>Oscillospiraceae</taxon>
        <taxon>Faecalibacterium</taxon>
    </lineage>
</organism>
<proteinExistence type="predicted"/>
<name>A0ABU3TWY6_9FIRM</name>
<dbReference type="EMBL" id="JAWHPR010000002">
    <property type="protein sequence ID" value="MDU8687813.1"/>
    <property type="molecule type" value="Genomic_DNA"/>
</dbReference>
<comment type="caution">
    <text evidence="1">The sequence shown here is derived from an EMBL/GenBank/DDBJ whole genome shotgun (WGS) entry which is preliminary data.</text>
</comment>
<sequence length="41" mass="4384">MKLVVGLVLFLVGINVGFVTAGLMHAARGEHEQTRDENGTC</sequence>
<dbReference type="RefSeq" id="WP_256469103.1">
    <property type="nucleotide sequence ID" value="NZ_CP094473.1"/>
</dbReference>
<accession>A0ABU3TWY6</accession>